<comment type="function">
    <text evidence="8 10 11">Involved in peptidoglycan biosynthesis. Transports lipid-linked peptidoglycan precursors from the inner to the outer leaflet of the cytoplasmic membrane.</text>
</comment>
<organism evidence="12 13">
    <name type="scientific">Roseateles depolymerans</name>
    <dbReference type="NCBI Taxonomy" id="76731"/>
    <lineage>
        <taxon>Bacteria</taxon>
        <taxon>Pseudomonadati</taxon>
        <taxon>Pseudomonadota</taxon>
        <taxon>Betaproteobacteria</taxon>
        <taxon>Burkholderiales</taxon>
        <taxon>Sphaerotilaceae</taxon>
        <taxon>Roseateles</taxon>
    </lineage>
</organism>
<keyword evidence="4 10" id="KW-0133">Cell shape</keyword>
<evidence type="ECO:0000256" key="10">
    <source>
        <dbReference type="HAMAP-Rule" id="MF_02078"/>
    </source>
</evidence>
<dbReference type="GO" id="GO:0034204">
    <property type="term" value="P:lipid translocation"/>
    <property type="evidence" value="ECO:0007669"/>
    <property type="project" value="TreeGrafter"/>
</dbReference>
<dbReference type="EMBL" id="CP013729">
    <property type="protein sequence ID" value="ALV08088.1"/>
    <property type="molecule type" value="Genomic_DNA"/>
</dbReference>
<evidence type="ECO:0000256" key="5">
    <source>
        <dbReference type="ARBA" id="ARBA00022984"/>
    </source>
</evidence>
<dbReference type="InterPro" id="IPR051050">
    <property type="entry name" value="Lipid_II_flippase_MurJ/MviN"/>
</dbReference>
<evidence type="ECO:0000313" key="13">
    <source>
        <dbReference type="Proteomes" id="UP000060699"/>
    </source>
</evidence>
<dbReference type="GO" id="GO:0008360">
    <property type="term" value="P:regulation of cell shape"/>
    <property type="evidence" value="ECO:0007669"/>
    <property type="project" value="UniProtKB-UniRule"/>
</dbReference>
<dbReference type="AlphaFoldDB" id="A0A0U3CHD8"/>
<keyword evidence="3 10" id="KW-0812">Transmembrane</keyword>
<evidence type="ECO:0000256" key="4">
    <source>
        <dbReference type="ARBA" id="ARBA00022960"/>
    </source>
</evidence>
<feature type="transmembrane region" description="Helical" evidence="10">
    <location>
        <begin position="156"/>
        <end position="176"/>
    </location>
</feature>
<dbReference type="GO" id="GO:0015648">
    <property type="term" value="F:lipid-linked peptidoglycan transporter activity"/>
    <property type="evidence" value="ECO:0007669"/>
    <property type="project" value="UniProtKB-UniRule"/>
</dbReference>
<feature type="transmembrane region" description="Helical" evidence="10">
    <location>
        <begin position="188"/>
        <end position="210"/>
    </location>
</feature>
<reference evidence="12 13" key="1">
    <citation type="submission" date="2015-12" db="EMBL/GenBank/DDBJ databases">
        <title>Complete genome of Roseateles depolymerans KCTC 42856.</title>
        <authorList>
            <person name="Kim K.M."/>
        </authorList>
    </citation>
    <scope>NUCLEOTIDE SEQUENCE [LARGE SCALE GENOMIC DNA]</scope>
    <source>
        <strain evidence="12 13">KCTC 42856</strain>
    </source>
</reference>
<feature type="transmembrane region" description="Helical" evidence="10">
    <location>
        <begin position="132"/>
        <end position="149"/>
    </location>
</feature>
<dbReference type="RefSeq" id="WP_058936104.1">
    <property type="nucleotide sequence ID" value="NZ_CP013729.1"/>
</dbReference>
<keyword evidence="2 10" id="KW-1003">Cell membrane</keyword>
<keyword evidence="10" id="KW-0997">Cell inner membrane</keyword>
<dbReference type="Proteomes" id="UP000060699">
    <property type="component" value="Chromosome"/>
</dbReference>
<dbReference type="KEGG" id="rdp:RD2015_3633"/>
<feature type="transmembrane region" description="Helical" evidence="10">
    <location>
        <begin position="322"/>
        <end position="343"/>
    </location>
</feature>
<feature type="transmembrane region" description="Helical" evidence="10">
    <location>
        <begin position="395"/>
        <end position="415"/>
    </location>
</feature>
<feature type="transmembrane region" description="Helical" evidence="10">
    <location>
        <begin position="492"/>
        <end position="513"/>
    </location>
</feature>
<dbReference type="PANTHER" id="PTHR47019:SF1">
    <property type="entry name" value="LIPID II FLIPPASE MURJ"/>
    <property type="match status" value="1"/>
</dbReference>
<feature type="transmembrane region" description="Helical" evidence="10">
    <location>
        <begin position="421"/>
        <end position="440"/>
    </location>
</feature>
<accession>A0A0U3CHD8</accession>
<keyword evidence="7 10" id="KW-0472">Membrane</keyword>
<dbReference type="Pfam" id="PF03023">
    <property type="entry name" value="MurJ"/>
    <property type="match status" value="1"/>
</dbReference>
<dbReference type="STRING" id="76731.RD2015_3633"/>
<evidence type="ECO:0000256" key="9">
    <source>
        <dbReference type="ARBA" id="ARBA00061532"/>
    </source>
</evidence>
<keyword evidence="10 11" id="KW-0813">Transport</keyword>
<gene>
    <name evidence="10" type="primary">murJ</name>
    <name evidence="12" type="ORF">RD2015_3633</name>
</gene>
<sequence length="522" mass="55644">MNLLRTASVVSVFTLMSRITGLVREQMIAALFGANALTDAYQVAFRIPNMFRRLFAEGAFSQAFVPALAAARARDGDEATHGLIDAVSTVLVWVQIVICVVGVAAAPLLVLALGASLNDSAHEAAVTMTRWMFPYIGCMSLVALSAGILNTWKRFVVPAVTPVLFNLSSIAAGYGLSPLLASWGYRPIYSLAIGVMLGGVLQLAVQMPALKRVHLMPRISWRWSGLRAALAHPGVRQVGRQMAPALVGVAVAQVSLVINTQIAISVGEGAASWLTYADRLMEFPIALLGVALGVVLTPQLSAAQAKGDGQQYSDLLDWGLRLVLLLALPCAVALLVFAEPLVAVLYQRGAFQAADVHHTAQAVMGYGVGLMGLVGVKILAPGYYARLDTRTPVRVAILVLVLTQILNGVFVFWLGIGVAGLSLSIGLGAVVNAGLLLVGLRKLGSYKPAPGWFWFALRVVLASAAMGALQWWLAHHFDWVALGQHELVRAGWMAVSLAGSAVLYFALLMLSGIQVRHFIKRT</sequence>
<feature type="transmembrane region" description="Helical" evidence="10">
    <location>
        <begin position="363"/>
        <end position="383"/>
    </location>
</feature>
<evidence type="ECO:0000256" key="1">
    <source>
        <dbReference type="ARBA" id="ARBA00004651"/>
    </source>
</evidence>
<protein>
    <recommendedName>
        <fullName evidence="10">Probable lipid II flippase MurJ</fullName>
    </recommendedName>
</protein>
<dbReference type="PIRSF" id="PIRSF002869">
    <property type="entry name" value="MviN"/>
    <property type="match status" value="1"/>
</dbReference>
<dbReference type="CDD" id="cd13123">
    <property type="entry name" value="MATE_MurJ_like"/>
    <property type="match status" value="1"/>
</dbReference>
<feature type="transmembrane region" description="Helical" evidence="10">
    <location>
        <begin position="452"/>
        <end position="472"/>
    </location>
</feature>
<dbReference type="PATRIC" id="fig|76731.3.peg.3722"/>
<evidence type="ECO:0000256" key="7">
    <source>
        <dbReference type="ARBA" id="ARBA00023136"/>
    </source>
</evidence>
<keyword evidence="6 10" id="KW-1133">Transmembrane helix</keyword>
<proteinExistence type="inferred from homology"/>
<evidence type="ECO:0000256" key="2">
    <source>
        <dbReference type="ARBA" id="ARBA00022475"/>
    </source>
</evidence>
<evidence type="ECO:0000256" key="3">
    <source>
        <dbReference type="ARBA" id="ARBA00022692"/>
    </source>
</evidence>
<dbReference type="HAMAP" id="MF_02078">
    <property type="entry name" value="MurJ_MviN"/>
    <property type="match status" value="1"/>
</dbReference>
<comment type="subcellular location">
    <subcellularLocation>
        <location evidence="10">Cell inner membrane</location>
        <topology evidence="10">Multi-pass membrane protein</topology>
    </subcellularLocation>
    <subcellularLocation>
        <location evidence="1">Cell membrane</location>
        <topology evidence="1">Multi-pass membrane protein</topology>
    </subcellularLocation>
</comment>
<evidence type="ECO:0000256" key="6">
    <source>
        <dbReference type="ARBA" id="ARBA00022989"/>
    </source>
</evidence>
<dbReference type="NCBIfam" id="TIGR01695">
    <property type="entry name" value="murJ_mviN"/>
    <property type="match status" value="1"/>
</dbReference>
<dbReference type="PRINTS" id="PR01806">
    <property type="entry name" value="VIRFACTRMVIN"/>
</dbReference>
<comment type="similarity">
    <text evidence="9 10 11">Belongs to the MurJ/MviN family.</text>
</comment>
<dbReference type="InterPro" id="IPR004268">
    <property type="entry name" value="MurJ"/>
</dbReference>
<feature type="transmembrane region" description="Helical" evidence="10">
    <location>
        <begin position="284"/>
        <end position="302"/>
    </location>
</feature>
<dbReference type="GO" id="GO:0005886">
    <property type="term" value="C:plasma membrane"/>
    <property type="evidence" value="ECO:0007669"/>
    <property type="project" value="UniProtKB-SubCell"/>
</dbReference>
<comment type="pathway">
    <text evidence="10">Cell wall biogenesis; peptidoglycan biosynthesis.</text>
</comment>
<keyword evidence="10 11" id="KW-0961">Cell wall biogenesis/degradation</keyword>
<feature type="transmembrane region" description="Helical" evidence="10">
    <location>
        <begin position="90"/>
        <end position="112"/>
    </location>
</feature>
<feature type="transmembrane region" description="Helical" evidence="10">
    <location>
        <begin position="245"/>
        <end position="264"/>
    </location>
</feature>
<evidence type="ECO:0000256" key="8">
    <source>
        <dbReference type="ARBA" id="ARBA00060041"/>
    </source>
</evidence>
<dbReference type="GO" id="GO:0009252">
    <property type="term" value="P:peptidoglycan biosynthetic process"/>
    <property type="evidence" value="ECO:0007669"/>
    <property type="project" value="UniProtKB-UniRule"/>
</dbReference>
<evidence type="ECO:0000256" key="11">
    <source>
        <dbReference type="PIRNR" id="PIRNR002869"/>
    </source>
</evidence>
<keyword evidence="5 10" id="KW-0573">Peptidoglycan synthesis</keyword>
<dbReference type="UniPathway" id="UPA00219"/>
<dbReference type="GO" id="GO:0071555">
    <property type="term" value="P:cell wall organization"/>
    <property type="evidence" value="ECO:0007669"/>
    <property type="project" value="UniProtKB-UniRule"/>
</dbReference>
<dbReference type="PANTHER" id="PTHR47019">
    <property type="entry name" value="LIPID II FLIPPASE MURJ"/>
    <property type="match status" value="1"/>
</dbReference>
<evidence type="ECO:0000313" key="12">
    <source>
        <dbReference type="EMBL" id="ALV08088.1"/>
    </source>
</evidence>
<name>A0A0U3CHD8_9BURK</name>
<dbReference type="OrthoDB" id="9816572at2"/>
<keyword evidence="13" id="KW-1185">Reference proteome</keyword>